<evidence type="ECO:0008006" key="3">
    <source>
        <dbReference type="Google" id="ProtNLM"/>
    </source>
</evidence>
<proteinExistence type="predicted"/>
<reference evidence="1 2" key="1">
    <citation type="submission" date="2020-07" db="EMBL/GenBank/DDBJ databases">
        <title>Bradyrhizobium diversity isolated from nodules of indigenous legumes of Western Australia.</title>
        <authorList>
            <person name="Klepa M.S."/>
        </authorList>
    </citation>
    <scope>NUCLEOTIDE SEQUENCE [LARGE SCALE GENOMIC DNA]</scope>
    <source>
        <strain evidence="1 2">CNPSo 4010</strain>
    </source>
</reference>
<gene>
    <name evidence="1" type="ORF">HZZ13_10990</name>
</gene>
<dbReference type="EMBL" id="JACCHP010000006">
    <property type="protein sequence ID" value="MBH5398313.1"/>
    <property type="molecule type" value="Genomic_DNA"/>
</dbReference>
<organism evidence="1 2">
    <name type="scientific">Bradyrhizobium agreste</name>
    <dbReference type="NCBI Taxonomy" id="2751811"/>
    <lineage>
        <taxon>Bacteria</taxon>
        <taxon>Pseudomonadati</taxon>
        <taxon>Pseudomonadota</taxon>
        <taxon>Alphaproteobacteria</taxon>
        <taxon>Hyphomicrobiales</taxon>
        <taxon>Nitrobacteraceae</taxon>
        <taxon>Bradyrhizobium</taxon>
    </lineage>
</organism>
<keyword evidence="2" id="KW-1185">Reference proteome</keyword>
<comment type="caution">
    <text evidence="1">The sequence shown here is derived from an EMBL/GenBank/DDBJ whole genome shotgun (WGS) entry which is preliminary data.</text>
</comment>
<accession>A0ABS0PM97</accession>
<protein>
    <recommendedName>
        <fullName evidence="3">Transposase</fullName>
    </recommendedName>
</protein>
<dbReference type="Proteomes" id="UP000807370">
    <property type="component" value="Unassembled WGS sequence"/>
</dbReference>
<evidence type="ECO:0000313" key="2">
    <source>
        <dbReference type="Proteomes" id="UP000807370"/>
    </source>
</evidence>
<name>A0ABS0PM97_9BRAD</name>
<sequence length="58" mass="6676">MPVSKERTTLIRRPERATAGTRRLLAGSERWRRCAEWQLDAMFVDLSAEFGRPAARSN</sequence>
<dbReference type="RefSeq" id="WP_197959626.1">
    <property type="nucleotide sequence ID" value="NZ_JACCHP010000006.1"/>
</dbReference>
<evidence type="ECO:0000313" key="1">
    <source>
        <dbReference type="EMBL" id="MBH5398313.1"/>
    </source>
</evidence>